<dbReference type="Pfam" id="PF01979">
    <property type="entry name" value="Amidohydro_1"/>
    <property type="match status" value="1"/>
</dbReference>
<proteinExistence type="inferred from homology"/>
<feature type="binding site" evidence="8">
    <location>
        <position position="205"/>
    </location>
    <ligand>
        <name>Zn(2+)</name>
        <dbReference type="ChEBI" id="CHEBI:29105"/>
    </ligand>
</feature>
<evidence type="ECO:0000256" key="1">
    <source>
        <dbReference type="ARBA" id="ARBA00010716"/>
    </source>
</evidence>
<name>A0A1J4RPE7_9BACT</name>
<dbReference type="PANTHER" id="PTHR11113:SF14">
    <property type="entry name" value="N-ACETYLGLUCOSAMINE-6-PHOSPHATE DEACETYLASE"/>
    <property type="match status" value="1"/>
</dbReference>
<organism evidence="10 11">
    <name type="scientific">Candidatus Berkelbacteria bacterium CG1_02_42_45</name>
    <dbReference type="NCBI Taxonomy" id="1805036"/>
    <lineage>
        <taxon>Bacteria</taxon>
        <taxon>Candidatus Berkelbacteria</taxon>
    </lineage>
</organism>
<evidence type="ECO:0000256" key="8">
    <source>
        <dbReference type="PIRSR" id="PIRSR038994-3"/>
    </source>
</evidence>
<comment type="caution">
    <text evidence="10">The sequence shown here is derived from an EMBL/GenBank/DDBJ whole genome shotgun (WGS) entry which is preliminary data.</text>
</comment>
<feature type="binding site" evidence="7">
    <location>
        <begin position="229"/>
        <end position="230"/>
    </location>
    <ligand>
        <name>substrate</name>
    </ligand>
</feature>
<evidence type="ECO:0000256" key="4">
    <source>
        <dbReference type="ARBA" id="ARBA00023277"/>
    </source>
</evidence>
<keyword evidence="4 5" id="KW-0119">Carbohydrate metabolism</keyword>
<comment type="similarity">
    <text evidence="1 5">Belongs to the metallo-dependent hydrolases superfamily. NagA family.</text>
</comment>
<dbReference type="GO" id="GO:0006046">
    <property type="term" value="P:N-acetylglucosamine catabolic process"/>
    <property type="evidence" value="ECO:0007669"/>
    <property type="project" value="TreeGrafter"/>
</dbReference>
<dbReference type="InterPro" id="IPR011059">
    <property type="entry name" value="Metal-dep_hydrolase_composite"/>
</dbReference>
<comment type="cofactor">
    <cofactor evidence="8">
        <name>a divalent metal cation</name>
        <dbReference type="ChEBI" id="CHEBI:60240"/>
    </cofactor>
    <text evidence="8">Binds 1 divalent metal cation per subunit.</text>
</comment>
<protein>
    <submittedName>
        <fullName evidence="10">N-acetylglucosamine-6-phosphate deacetylase</fullName>
    </submittedName>
</protein>
<reference evidence="10 11" key="1">
    <citation type="journal article" date="2016" name="Environ. Microbiol.">
        <title>Genomic resolution of a cold subsurface aquifer community provides metabolic insights for novel microbes adapted to high CO concentrations.</title>
        <authorList>
            <person name="Probst A.J."/>
            <person name="Castelle C.J."/>
            <person name="Singh A."/>
            <person name="Brown C.T."/>
            <person name="Anantharaman K."/>
            <person name="Sharon I."/>
            <person name="Hug L.A."/>
            <person name="Burstein D."/>
            <person name="Emerson J.B."/>
            <person name="Thomas B.C."/>
            <person name="Banfield J.F."/>
        </authorList>
    </citation>
    <scope>NUCLEOTIDE SEQUENCE [LARGE SCALE GENOMIC DNA]</scope>
    <source>
        <strain evidence="10">CG1_02_42_45</strain>
    </source>
</reference>
<evidence type="ECO:0000313" key="11">
    <source>
        <dbReference type="Proteomes" id="UP000182753"/>
    </source>
</evidence>
<dbReference type="PANTHER" id="PTHR11113">
    <property type="entry name" value="N-ACETYLGLUCOSAMINE-6-PHOSPHATE DEACETYLASE"/>
    <property type="match status" value="1"/>
</dbReference>
<accession>A0A1J4RPE7</accession>
<gene>
    <name evidence="10" type="ORF">AUJ40_02190</name>
</gene>
<evidence type="ECO:0000313" key="10">
    <source>
        <dbReference type="EMBL" id="OIN89281.1"/>
    </source>
</evidence>
<keyword evidence="3 5" id="KW-0378">Hydrolase</keyword>
<feature type="binding site" evidence="7">
    <location>
        <position position="237"/>
    </location>
    <ligand>
        <name>substrate</name>
    </ligand>
</feature>
<dbReference type="CDD" id="cd00854">
    <property type="entry name" value="NagA"/>
    <property type="match status" value="1"/>
</dbReference>
<dbReference type="EMBL" id="MNUJ01000046">
    <property type="protein sequence ID" value="OIN89281.1"/>
    <property type="molecule type" value="Genomic_DNA"/>
</dbReference>
<dbReference type="NCBIfam" id="TIGR00221">
    <property type="entry name" value="nagA"/>
    <property type="match status" value="1"/>
</dbReference>
<feature type="domain" description="Amidohydrolase-related" evidence="9">
    <location>
        <begin position="60"/>
        <end position="392"/>
    </location>
</feature>
<dbReference type="Gene3D" id="3.20.20.140">
    <property type="entry name" value="Metal-dependent hydrolases"/>
    <property type="match status" value="1"/>
</dbReference>
<dbReference type="InterPro" id="IPR032466">
    <property type="entry name" value="Metal_Hydrolase"/>
</dbReference>
<evidence type="ECO:0000256" key="5">
    <source>
        <dbReference type="PIRNR" id="PIRNR038994"/>
    </source>
</evidence>
<evidence type="ECO:0000259" key="9">
    <source>
        <dbReference type="Pfam" id="PF01979"/>
    </source>
</evidence>
<dbReference type="SUPFAM" id="SSF51556">
    <property type="entry name" value="Metallo-dependent hydrolases"/>
    <property type="match status" value="1"/>
</dbReference>
<evidence type="ECO:0000256" key="2">
    <source>
        <dbReference type="ARBA" id="ARBA00022723"/>
    </source>
</evidence>
<dbReference type="GO" id="GO:0046872">
    <property type="term" value="F:metal ion binding"/>
    <property type="evidence" value="ECO:0007669"/>
    <property type="project" value="UniProtKB-KW"/>
</dbReference>
<dbReference type="GO" id="GO:0008448">
    <property type="term" value="F:N-acetylglucosamine-6-phosphate deacetylase activity"/>
    <property type="evidence" value="ECO:0007669"/>
    <property type="project" value="InterPro"/>
</dbReference>
<feature type="binding site" evidence="7">
    <location>
        <begin position="319"/>
        <end position="321"/>
    </location>
    <ligand>
        <name>substrate</name>
    </ligand>
</feature>
<evidence type="ECO:0000256" key="3">
    <source>
        <dbReference type="ARBA" id="ARBA00022801"/>
    </source>
</evidence>
<feature type="binding site" evidence="7">
    <location>
        <position position="150"/>
    </location>
    <ligand>
        <name>substrate</name>
    </ligand>
</feature>
<feature type="active site" description="Proton donor/acceptor" evidence="6">
    <location>
        <position position="284"/>
    </location>
</feature>
<dbReference type="SUPFAM" id="SSF51338">
    <property type="entry name" value="Composite domain of metallo-dependent hydrolases"/>
    <property type="match status" value="1"/>
</dbReference>
<dbReference type="InterPro" id="IPR006680">
    <property type="entry name" value="Amidohydro-rel"/>
</dbReference>
<evidence type="ECO:0000256" key="6">
    <source>
        <dbReference type="PIRSR" id="PIRSR038994-1"/>
    </source>
</evidence>
<keyword evidence="2 8" id="KW-0479">Metal-binding</keyword>
<dbReference type="PIRSF" id="PIRSF038994">
    <property type="entry name" value="NagA"/>
    <property type="match status" value="1"/>
</dbReference>
<dbReference type="Gene3D" id="2.30.40.10">
    <property type="entry name" value="Urease, subunit C, domain 1"/>
    <property type="match status" value="1"/>
</dbReference>
<dbReference type="Proteomes" id="UP000182753">
    <property type="component" value="Unassembled WGS sequence"/>
</dbReference>
<dbReference type="AlphaFoldDB" id="A0A1J4RPE7"/>
<sequence length="401" mass="43749">MEVRTGSEIVFSNVRPYLVGHFATEPHFVAIKAGKIVEISREFPKMVSATAIVIEGNGQYLTPGFWDLQLNGLEGIDLLSATSHGVEVFLRHCLEYGVTVVFPTVITDSPERMAATIEAISQARDGEYQARIGGIHIEGPMISSGHGKGCHPAAHIRQLSWEEYRHWQEISGGKIAIITLAPEAEGALDLIPRLVGDGIVVGIGHTDASKEIITEAIRQGAKLATHLWNACKKELERNLEHVGAMLMSDRLYASFIADGHHIHPDTLAISFRVKPLDKIILVTDAMAGAGAPDGQYRLGDLEVSVIDGVARDPNNLAQLAGSTLTLVQAIVRAIKFGQIPLDRAIRMVTNNPATLLGRAEEAQIKEGAPADLVLFSYQDEKLEIRKVMRNGQLSFLRQLTR</sequence>
<evidence type="ECO:0000256" key="7">
    <source>
        <dbReference type="PIRSR" id="PIRSR038994-2"/>
    </source>
</evidence>
<feature type="binding site" evidence="7">
    <location>
        <position position="261"/>
    </location>
    <ligand>
        <name>substrate</name>
    </ligand>
</feature>
<dbReference type="InterPro" id="IPR003764">
    <property type="entry name" value="GlcNAc_6-P_deAcase"/>
</dbReference>
<feature type="binding site" evidence="8">
    <location>
        <position position="226"/>
    </location>
    <ligand>
        <name>Zn(2+)</name>
        <dbReference type="ChEBI" id="CHEBI:29105"/>
    </ligand>
</feature>
<feature type="binding site" evidence="8">
    <location>
        <position position="138"/>
    </location>
    <ligand>
        <name>Zn(2+)</name>
        <dbReference type="ChEBI" id="CHEBI:29105"/>
    </ligand>
</feature>